<protein>
    <submittedName>
        <fullName evidence="2">Uncharacterized protein</fullName>
    </submittedName>
</protein>
<reference evidence="2" key="1">
    <citation type="submission" date="2021-02" db="EMBL/GenBank/DDBJ databases">
        <authorList>
            <person name="Dougan E. K."/>
            <person name="Rhodes N."/>
            <person name="Thang M."/>
            <person name="Chan C."/>
        </authorList>
    </citation>
    <scope>NUCLEOTIDE SEQUENCE</scope>
</reference>
<gene>
    <name evidence="2" type="ORF">SNAT2548_LOCUS5220</name>
</gene>
<feature type="compositionally biased region" description="Basic and acidic residues" evidence="1">
    <location>
        <begin position="119"/>
        <end position="129"/>
    </location>
</feature>
<feature type="compositionally biased region" description="Basic residues" evidence="1">
    <location>
        <begin position="342"/>
        <end position="359"/>
    </location>
</feature>
<sequence>MSFFWQLPEKDALADLPDPGADEEEKRVKEAALKRPGMLGLVNEEDKAAEPAVQWPPVKPLPPAESDRRSRGGRDRRRRGGSEKVPDTYAQDFRGYGQNHGHSDDKLRKPRDNGWPLDRGQRRRPELGKGRTGKGGYKGDEKGSVGKNGYGMGKGFYKGYEKFDKPERRFAAEFEGLGSFCTSLRVWRLAAHLSRINGPLPLAAGDGGGKGPPEKGRARAADTRGTLMAYGFLRQPEKIREVLAAAQTSLRMATSAEELEKAIGLAKDVPEHEWNVHAIACIMLVSERSNYSRQASHYSTLLQHKVSLLILPSRLEFQWRRRSDSRRGRSRSMRRHNDGRSPPRRRSESRKRSPPRRPAHSQSRSRSDGADGREARKPRPVITPGGGIESVEAKVVDARTRHSGEPTFQAEVYLGLDAAAAGRQRTMCIRGPCRVDRDQAQEDADKMEDAAKDGIKAVREIAAKMKRSRISTTPA</sequence>
<feature type="region of interest" description="Disordered" evidence="1">
    <location>
        <begin position="321"/>
        <end position="389"/>
    </location>
</feature>
<dbReference type="AlphaFoldDB" id="A0A812J0B1"/>
<dbReference type="Proteomes" id="UP000604046">
    <property type="component" value="Unassembled WGS sequence"/>
</dbReference>
<feature type="compositionally biased region" description="Basic and acidic residues" evidence="1">
    <location>
        <begin position="24"/>
        <end position="33"/>
    </location>
</feature>
<feature type="compositionally biased region" description="Basic and acidic residues" evidence="1">
    <location>
        <begin position="365"/>
        <end position="377"/>
    </location>
</feature>
<feature type="region of interest" description="Disordered" evidence="1">
    <location>
        <begin position="1"/>
        <end position="145"/>
    </location>
</feature>
<keyword evidence="3" id="KW-1185">Reference proteome</keyword>
<evidence type="ECO:0000313" key="3">
    <source>
        <dbReference type="Proteomes" id="UP000604046"/>
    </source>
</evidence>
<name>A0A812J0B1_9DINO</name>
<comment type="caution">
    <text evidence="2">The sequence shown here is derived from an EMBL/GenBank/DDBJ whole genome shotgun (WGS) entry which is preliminary data.</text>
</comment>
<feature type="compositionally biased region" description="Basic and acidic residues" evidence="1">
    <location>
        <begin position="101"/>
        <end position="112"/>
    </location>
</feature>
<evidence type="ECO:0000313" key="2">
    <source>
        <dbReference type="EMBL" id="CAE7193387.1"/>
    </source>
</evidence>
<organism evidence="2 3">
    <name type="scientific">Symbiodinium natans</name>
    <dbReference type="NCBI Taxonomy" id="878477"/>
    <lineage>
        <taxon>Eukaryota</taxon>
        <taxon>Sar</taxon>
        <taxon>Alveolata</taxon>
        <taxon>Dinophyceae</taxon>
        <taxon>Suessiales</taxon>
        <taxon>Symbiodiniaceae</taxon>
        <taxon>Symbiodinium</taxon>
    </lineage>
</organism>
<proteinExistence type="predicted"/>
<evidence type="ECO:0000256" key="1">
    <source>
        <dbReference type="SAM" id="MobiDB-lite"/>
    </source>
</evidence>
<accession>A0A812J0B1</accession>
<dbReference type="OrthoDB" id="446537at2759"/>
<dbReference type="EMBL" id="CAJNDS010000333">
    <property type="protein sequence ID" value="CAE7193387.1"/>
    <property type="molecule type" value="Genomic_DNA"/>
</dbReference>